<dbReference type="InterPro" id="IPR045864">
    <property type="entry name" value="aa-tRNA-synth_II/BPL/LPL"/>
</dbReference>
<keyword evidence="10" id="KW-1133">Transmembrane helix</keyword>
<dbReference type="EC" id="6.1.1.11" evidence="2"/>
<dbReference type="InterPro" id="IPR030395">
    <property type="entry name" value="GP_PDE_dom"/>
</dbReference>
<keyword evidence="6" id="KW-0030">Aminoacyl-tRNA synthetase</keyword>
<dbReference type="InterPro" id="IPR002317">
    <property type="entry name" value="Ser-tRNA-ligase_type_1"/>
</dbReference>
<keyword evidence="3" id="KW-0436">Ligase</keyword>
<evidence type="ECO:0000256" key="1">
    <source>
        <dbReference type="ARBA" id="ARBA00010728"/>
    </source>
</evidence>
<dbReference type="GO" id="GO:0006629">
    <property type="term" value="P:lipid metabolic process"/>
    <property type="evidence" value="ECO:0007669"/>
    <property type="project" value="InterPro"/>
</dbReference>
<feature type="domain" description="Aminoacyl-transfer RNA synthetases class-II family profile" evidence="11">
    <location>
        <begin position="165"/>
        <end position="404"/>
    </location>
</feature>
<dbReference type="GO" id="GO:0005524">
    <property type="term" value="F:ATP binding"/>
    <property type="evidence" value="ECO:0007669"/>
    <property type="project" value="UniProtKB-KW"/>
</dbReference>
<comment type="catalytic activity">
    <reaction evidence="8">
        <text>tRNA(Sec) + L-serine + ATP = L-seryl-tRNA(Sec) + AMP + diphosphate + H(+)</text>
        <dbReference type="Rhea" id="RHEA:42580"/>
        <dbReference type="Rhea" id="RHEA-COMP:9742"/>
        <dbReference type="Rhea" id="RHEA-COMP:10128"/>
        <dbReference type="ChEBI" id="CHEBI:15378"/>
        <dbReference type="ChEBI" id="CHEBI:30616"/>
        <dbReference type="ChEBI" id="CHEBI:33019"/>
        <dbReference type="ChEBI" id="CHEBI:33384"/>
        <dbReference type="ChEBI" id="CHEBI:78442"/>
        <dbReference type="ChEBI" id="CHEBI:78533"/>
        <dbReference type="ChEBI" id="CHEBI:456215"/>
        <dbReference type="EC" id="6.1.1.11"/>
    </reaction>
</comment>
<name>A0A9N9MS96_9CUCU</name>
<feature type="domain" description="GP-PDE" evidence="12">
    <location>
        <begin position="510"/>
        <end position="663"/>
    </location>
</feature>
<evidence type="ECO:0000256" key="5">
    <source>
        <dbReference type="ARBA" id="ARBA00022840"/>
    </source>
</evidence>
<keyword evidence="4" id="KW-0547">Nucleotide-binding</keyword>
<dbReference type="GO" id="GO:0006434">
    <property type="term" value="P:seryl-tRNA aminoacylation"/>
    <property type="evidence" value="ECO:0007669"/>
    <property type="project" value="InterPro"/>
</dbReference>
<evidence type="ECO:0000256" key="2">
    <source>
        <dbReference type="ARBA" id="ARBA00012840"/>
    </source>
</evidence>
<sequence length="663" mass="74840">MLILISKCLNISSIKSFNRCIYTTPNILWNIPKNVEFDQEYLCNSSNIPAIQENISKRKGIGNIQLVNELNSKLNSLVPTDPSYEVTKQELHKECFMIPNKTHSEVFNYGEDAKVVKYVGERRKFDFAHKEFHEITKRLNLVRTEQLGNLSGSKSYYLLGQMAQLEQALVRYFVSNLLKYNYQLVSVPDILPRDVVESCGMNTQGERTQVYSLDPNIHQPDLCLSGTSEIALAGYLANKVLSVDELPLKLCAVSRCYRAETSGLSEERGIYRVHEFTKVEMFIASLPNQSDIILEELRTHQEEFFKLLDIHFQVLDMPPHELGAQAYRKYDIEAWMPGRNMYGEISSCSNCTDFQSRRLNIKYKKPDGSTDYVHTLNGTACAVPRLLIALTETHQQSNGVILIPKAIQTCMYGATSIGLRTNCHTNSSMSTTKDILNIVPTALTIVFAFYGCFHFISEICTNFIPFGVLLTSVLVFSTYGLRAVRPSQEAVESIIGKDLLDNPNQEGYVLKTIAHRGAGLDAPENSLVAFNLCHTGGCDFIEFDVTLTSDGIPIVFHDTTLERMADSDVVVNSTSYEILKNFDISVKHPLRDRFGITNIPTLDQTVIKLLDNGQKMIIDIKDSNTKIVPIILDLFVRYPNLYSNAMVSSFYPNVIYLTPYICQ</sequence>
<evidence type="ECO:0000259" key="12">
    <source>
        <dbReference type="PROSITE" id="PS51704"/>
    </source>
</evidence>
<dbReference type="Pfam" id="PF03009">
    <property type="entry name" value="GDPD"/>
    <property type="match status" value="1"/>
</dbReference>
<reference evidence="13" key="1">
    <citation type="submission" date="2022-01" db="EMBL/GenBank/DDBJ databases">
        <authorList>
            <person name="King R."/>
        </authorList>
    </citation>
    <scope>NUCLEOTIDE SEQUENCE</scope>
</reference>
<dbReference type="SUPFAM" id="SSF51695">
    <property type="entry name" value="PLC-like phosphodiesterases"/>
    <property type="match status" value="1"/>
</dbReference>
<dbReference type="InterPro" id="IPR017946">
    <property type="entry name" value="PLC-like_Pdiesterase_TIM-brl"/>
</dbReference>
<dbReference type="Gene3D" id="3.20.20.190">
    <property type="entry name" value="Phosphatidylinositol (PI) phosphodiesterase"/>
    <property type="match status" value="1"/>
</dbReference>
<dbReference type="PROSITE" id="PS50862">
    <property type="entry name" value="AA_TRNA_LIGASE_II"/>
    <property type="match status" value="1"/>
</dbReference>
<dbReference type="InterPro" id="IPR002314">
    <property type="entry name" value="aa-tRNA-synt_IIb"/>
</dbReference>
<feature type="transmembrane region" description="Helical" evidence="10">
    <location>
        <begin position="435"/>
        <end position="457"/>
    </location>
</feature>
<dbReference type="GO" id="GO:0004828">
    <property type="term" value="F:serine-tRNA ligase activity"/>
    <property type="evidence" value="ECO:0007669"/>
    <property type="project" value="UniProtKB-EC"/>
</dbReference>
<dbReference type="CDD" id="cd00770">
    <property type="entry name" value="SerRS_core"/>
    <property type="match status" value="1"/>
</dbReference>
<evidence type="ECO:0000256" key="4">
    <source>
        <dbReference type="ARBA" id="ARBA00022741"/>
    </source>
</evidence>
<evidence type="ECO:0000256" key="10">
    <source>
        <dbReference type="SAM" id="Phobius"/>
    </source>
</evidence>
<dbReference type="Proteomes" id="UP001152799">
    <property type="component" value="Chromosome 5"/>
</dbReference>
<evidence type="ECO:0000259" key="11">
    <source>
        <dbReference type="PROSITE" id="PS50862"/>
    </source>
</evidence>
<organism evidence="13 14">
    <name type="scientific">Ceutorhynchus assimilis</name>
    <name type="common">cabbage seed weevil</name>
    <dbReference type="NCBI Taxonomy" id="467358"/>
    <lineage>
        <taxon>Eukaryota</taxon>
        <taxon>Metazoa</taxon>
        <taxon>Ecdysozoa</taxon>
        <taxon>Arthropoda</taxon>
        <taxon>Hexapoda</taxon>
        <taxon>Insecta</taxon>
        <taxon>Pterygota</taxon>
        <taxon>Neoptera</taxon>
        <taxon>Endopterygota</taxon>
        <taxon>Coleoptera</taxon>
        <taxon>Polyphaga</taxon>
        <taxon>Cucujiformia</taxon>
        <taxon>Curculionidae</taxon>
        <taxon>Ceutorhynchinae</taxon>
        <taxon>Ceutorhynchus</taxon>
    </lineage>
</organism>
<feature type="transmembrane region" description="Helical" evidence="10">
    <location>
        <begin position="463"/>
        <end position="481"/>
    </location>
</feature>
<evidence type="ECO:0000256" key="7">
    <source>
        <dbReference type="ARBA" id="ARBA00031113"/>
    </source>
</evidence>
<dbReference type="Gene3D" id="3.30.930.10">
    <property type="entry name" value="Bira Bifunctional Protein, Domain 2"/>
    <property type="match status" value="1"/>
</dbReference>
<dbReference type="Pfam" id="PF00587">
    <property type="entry name" value="tRNA-synt_2b"/>
    <property type="match status" value="1"/>
</dbReference>
<dbReference type="InterPro" id="IPR006195">
    <property type="entry name" value="aa-tRNA-synth_II"/>
</dbReference>
<dbReference type="PROSITE" id="PS51704">
    <property type="entry name" value="GP_PDE"/>
    <property type="match status" value="1"/>
</dbReference>
<dbReference type="AlphaFoldDB" id="A0A9N9MS96"/>
<dbReference type="PANTHER" id="PTHR11778">
    <property type="entry name" value="SERYL-TRNA SYNTHETASE"/>
    <property type="match status" value="1"/>
</dbReference>
<evidence type="ECO:0000256" key="6">
    <source>
        <dbReference type="ARBA" id="ARBA00023146"/>
    </source>
</evidence>
<accession>A0A9N9MS96</accession>
<keyword evidence="5" id="KW-0067">ATP-binding</keyword>
<dbReference type="OrthoDB" id="10264585at2759"/>
<gene>
    <name evidence="13" type="ORF">CEUTPL_LOCUS10040</name>
</gene>
<dbReference type="NCBIfam" id="TIGR00414">
    <property type="entry name" value="serS"/>
    <property type="match status" value="1"/>
</dbReference>
<evidence type="ECO:0000256" key="9">
    <source>
        <dbReference type="ARBA" id="ARBA00048823"/>
    </source>
</evidence>
<dbReference type="GO" id="GO:0008081">
    <property type="term" value="F:phosphoric diester hydrolase activity"/>
    <property type="evidence" value="ECO:0007669"/>
    <property type="project" value="InterPro"/>
</dbReference>
<protein>
    <recommendedName>
        <fullName evidence="2">serine--tRNA ligase</fullName>
        <ecNumber evidence="2">6.1.1.11</ecNumber>
    </recommendedName>
    <alternativeName>
        <fullName evidence="7">Seryl-tRNA synthetase</fullName>
    </alternativeName>
</protein>
<evidence type="ECO:0000313" key="13">
    <source>
        <dbReference type="EMBL" id="CAG9769533.1"/>
    </source>
</evidence>
<keyword evidence="10" id="KW-0812">Transmembrane</keyword>
<comment type="similarity">
    <text evidence="1">Belongs to the class-II aminoacyl-tRNA synthetase family. Type-1 seryl-tRNA synthetase subfamily.</text>
</comment>
<evidence type="ECO:0000313" key="14">
    <source>
        <dbReference type="Proteomes" id="UP001152799"/>
    </source>
</evidence>
<dbReference type="SUPFAM" id="SSF55681">
    <property type="entry name" value="Class II aaRS and biotin synthetases"/>
    <property type="match status" value="1"/>
</dbReference>
<keyword evidence="14" id="KW-1185">Reference proteome</keyword>
<dbReference type="InterPro" id="IPR033729">
    <property type="entry name" value="SerRS_core"/>
</dbReference>
<evidence type="ECO:0000256" key="8">
    <source>
        <dbReference type="ARBA" id="ARBA00047929"/>
    </source>
</evidence>
<comment type="catalytic activity">
    <reaction evidence="9">
        <text>tRNA(Ser) + L-serine + ATP = L-seryl-tRNA(Ser) + AMP + diphosphate + H(+)</text>
        <dbReference type="Rhea" id="RHEA:12292"/>
        <dbReference type="Rhea" id="RHEA-COMP:9669"/>
        <dbReference type="Rhea" id="RHEA-COMP:9703"/>
        <dbReference type="ChEBI" id="CHEBI:15378"/>
        <dbReference type="ChEBI" id="CHEBI:30616"/>
        <dbReference type="ChEBI" id="CHEBI:33019"/>
        <dbReference type="ChEBI" id="CHEBI:33384"/>
        <dbReference type="ChEBI" id="CHEBI:78442"/>
        <dbReference type="ChEBI" id="CHEBI:78533"/>
        <dbReference type="ChEBI" id="CHEBI:456215"/>
        <dbReference type="EC" id="6.1.1.11"/>
    </reaction>
</comment>
<dbReference type="EMBL" id="OU892281">
    <property type="protein sequence ID" value="CAG9769533.1"/>
    <property type="molecule type" value="Genomic_DNA"/>
</dbReference>
<proteinExistence type="inferred from homology"/>
<dbReference type="FunFam" id="3.30.930.10:FF:000078">
    <property type="entry name" value="Seryl-tRNA synthetase"/>
    <property type="match status" value="1"/>
</dbReference>
<dbReference type="PRINTS" id="PR00981">
    <property type="entry name" value="TRNASYNTHSER"/>
</dbReference>
<keyword evidence="10" id="KW-0472">Membrane</keyword>
<evidence type="ECO:0000256" key="3">
    <source>
        <dbReference type="ARBA" id="ARBA00022598"/>
    </source>
</evidence>